<gene>
    <name evidence="1" type="ORF">HUJ06_019338</name>
</gene>
<name>A0A822XGA9_NELNU</name>
<dbReference type="AlphaFoldDB" id="A0A822XGA9"/>
<reference evidence="1 2" key="1">
    <citation type="journal article" date="2020" name="Mol. Biol. Evol.">
        <title>Distinct Expression and Methylation Patterns for Genes with Different Fates following a Single Whole-Genome Duplication in Flowering Plants.</title>
        <authorList>
            <person name="Shi T."/>
            <person name="Rahmani R.S."/>
            <person name="Gugger P.F."/>
            <person name="Wang M."/>
            <person name="Li H."/>
            <person name="Zhang Y."/>
            <person name="Li Z."/>
            <person name="Wang Q."/>
            <person name="Van de Peer Y."/>
            <person name="Marchal K."/>
            <person name="Chen J."/>
        </authorList>
    </citation>
    <scope>NUCLEOTIDE SEQUENCE [LARGE SCALE GENOMIC DNA]</scope>
    <source>
        <tissue evidence="1">Leaf</tissue>
    </source>
</reference>
<evidence type="ECO:0000313" key="2">
    <source>
        <dbReference type="Proteomes" id="UP000607653"/>
    </source>
</evidence>
<evidence type="ECO:0000313" key="1">
    <source>
        <dbReference type="EMBL" id="DAD17875.1"/>
    </source>
</evidence>
<organism evidence="1 2">
    <name type="scientific">Nelumbo nucifera</name>
    <name type="common">Sacred lotus</name>
    <dbReference type="NCBI Taxonomy" id="4432"/>
    <lineage>
        <taxon>Eukaryota</taxon>
        <taxon>Viridiplantae</taxon>
        <taxon>Streptophyta</taxon>
        <taxon>Embryophyta</taxon>
        <taxon>Tracheophyta</taxon>
        <taxon>Spermatophyta</taxon>
        <taxon>Magnoliopsida</taxon>
        <taxon>Proteales</taxon>
        <taxon>Nelumbonaceae</taxon>
        <taxon>Nelumbo</taxon>
    </lineage>
</organism>
<keyword evidence="2" id="KW-1185">Reference proteome</keyword>
<comment type="caution">
    <text evidence="1">The sequence shown here is derived from an EMBL/GenBank/DDBJ whole genome shotgun (WGS) entry which is preliminary data.</text>
</comment>
<protein>
    <submittedName>
        <fullName evidence="1">Uncharacterized protein</fullName>
    </submittedName>
</protein>
<proteinExistence type="predicted"/>
<accession>A0A822XGA9</accession>
<sequence length="45" mass="4948">MEGDSSCGPLSPELWMIILPSRADLNSIAEHPMPVLSLETYKSKC</sequence>
<dbReference type="Proteomes" id="UP000607653">
    <property type="component" value="Unassembled WGS sequence"/>
</dbReference>
<dbReference type="EMBL" id="DUZY01000001">
    <property type="protein sequence ID" value="DAD17875.1"/>
    <property type="molecule type" value="Genomic_DNA"/>
</dbReference>